<name>A0ABW6MKD0_9ACTN</name>
<keyword evidence="3" id="KW-1185">Reference proteome</keyword>
<evidence type="ECO:0000313" key="2">
    <source>
        <dbReference type="EMBL" id="MFE9606603.1"/>
    </source>
</evidence>
<evidence type="ECO:0000256" key="1">
    <source>
        <dbReference type="SAM" id="MobiDB-lite"/>
    </source>
</evidence>
<feature type="region of interest" description="Disordered" evidence="1">
    <location>
        <begin position="1"/>
        <end position="21"/>
    </location>
</feature>
<organism evidence="2 3">
    <name type="scientific">Streptomyces hokutonensis</name>
    <dbReference type="NCBI Taxonomy" id="1306990"/>
    <lineage>
        <taxon>Bacteria</taxon>
        <taxon>Bacillati</taxon>
        <taxon>Actinomycetota</taxon>
        <taxon>Actinomycetes</taxon>
        <taxon>Kitasatosporales</taxon>
        <taxon>Streptomycetaceae</taxon>
        <taxon>Streptomyces</taxon>
    </lineage>
</organism>
<dbReference type="Proteomes" id="UP001601303">
    <property type="component" value="Unassembled WGS sequence"/>
</dbReference>
<reference evidence="2 3" key="1">
    <citation type="submission" date="2024-10" db="EMBL/GenBank/DDBJ databases">
        <title>The Natural Products Discovery Center: Release of the First 8490 Sequenced Strains for Exploring Actinobacteria Biosynthetic Diversity.</title>
        <authorList>
            <person name="Kalkreuter E."/>
            <person name="Kautsar S.A."/>
            <person name="Yang D."/>
            <person name="Bader C.D."/>
            <person name="Teijaro C.N."/>
            <person name="Fluegel L."/>
            <person name="Davis C.M."/>
            <person name="Simpson J.R."/>
            <person name="Lauterbach L."/>
            <person name="Steele A.D."/>
            <person name="Gui C."/>
            <person name="Meng S."/>
            <person name="Li G."/>
            <person name="Viehrig K."/>
            <person name="Ye F."/>
            <person name="Su P."/>
            <person name="Kiefer A.F."/>
            <person name="Nichols A."/>
            <person name="Cepeda A.J."/>
            <person name="Yan W."/>
            <person name="Fan B."/>
            <person name="Jiang Y."/>
            <person name="Adhikari A."/>
            <person name="Zheng C.-J."/>
            <person name="Schuster L."/>
            <person name="Cowan T.M."/>
            <person name="Smanski M.J."/>
            <person name="Chevrette M.G."/>
            <person name="De Carvalho L.P.S."/>
            <person name="Shen B."/>
        </authorList>
    </citation>
    <scope>NUCLEOTIDE SEQUENCE [LARGE SCALE GENOMIC DNA]</scope>
    <source>
        <strain evidence="2 3">NPDC006488</strain>
    </source>
</reference>
<evidence type="ECO:0000313" key="3">
    <source>
        <dbReference type="Proteomes" id="UP001601303"/>
    </source>
</evidence>
<sequence length="102" mass="11191">MIVPTDKGVPTAAREHRRRRPEPDLVRVYPAIGDNRRTADLVSASRIGRRGLELPQPFDLEVLLGDPCVTVDEAAAPGVRPVGLAESFTVGDLVPPYVRRPR</sequence>
<dbReference type="EMBL" id="JBIAHM010000030">
    <property type="protein sequence ID" value="MFE9606603.1"/>
    <property type="molecule type" value="Genomic_DNA"/>
</dbReference>
<proteinExistence type="predicted"/>
<protein>
    <submittedName>
        <fullName evidence="2">Uncharacterized protein</fullName>
    </submittedName>
</protein>
<comment type="caution">
    <text evidence="2">The sequence shown here is derived from an EMBL/GenBank/DDBJ whole genome shotgun (WGS) entry which is preliminary data.</text>
</comment>
<dbReference type="RefSeq" id="WP_388115235.1">
    <property type="nucleotide sequence ID" value="NZ_JBIAHM010000030.1"/>
</dbReference>
<dbReference type="Gene3D" id="3.40.50.720">
    <property type="entry name" value="NAD(P)-binding Rossmann-like Domain"/>
    <property type="match status" value="1"/>
</dbReference>
<accession>A0ABW6MKD0</accession>
<gene>
    <name evidence="2" type="ORF">ACFYNQ_49710</name>
</gene>